<dbReference type="AlphaFoldDB" id="A0AAV5S9C2"/>
<evidence type="ECO:0000313" key="2">
    <source>
        <dbReference type="EMBL" id="GMS79072.1"/>
    </source>
</evidence>
<evidence type="ECO:0000256" key="1">
    <source>
        <dbReference type="SAM" id="MobiDB-lite"/>
    </source>
</evidence>
<feature type="non-terminal residue" evidence="2">
    <location>
        <position position="1"/>
    </location>
</feature>
<sequence>PPPLLSPITRGDPATEKATSSGRISRVVSEPPPTRGVMREGILKAFPAGVRNSITRLACGRTAVSWIWAGLDLPFSTVISLAVRSSSFSFVSSPLVTGIDSISPTVMLSRAGSSDSTASISSLSIFSFRCTIHSRIRSSRSLTAIITSSFLFSKWTFAFFASFFDPDAFLGGILQ</sequence>
<comment type="caution">
    <text evidence="2">The sequence shown here is derived from an EMBL/GenBank/DDBJ whole genome shotgun (WGS) entry which is preliminary data.</text>
</comment>
<evidence type="ECO:0000313" key="3">
    <source>
        <dbReference type="Proteomes" id="UP001432027"/>
    </source>
</evidence>
<name>A0AAV5S9C2_9BILA</name>
<reference evidence="2" key="1">
    <citation type="submission" date="2023-10" db="EMBL/GenBank/DDBJ databases">
        <title>Genome assembly of Pristionchus species.</title>
        <authorList>
            <person name="Yoshida K."/>
            <person name="Sommer R.J."/>
        </authorList>
    </citation>
    <scope>NUCLEOTIDE SEQUENCE</scope>
    <source>
        <strain evidence="2">RS0144</strain>
    </source>
</reference>
<accession>A0AAV5S9C2</accession>
<protein>
    <recommendedName>
        <fullName evidence="4">Ribosomal protein</fullName>
    </recommendedName>
</protein>
<evidence type="ECO:0008006" key="4">
    <source>
        <dbReference type="Google" id="ProtNLM"/>
    </source>
</evidence>
<proteinExistence type="predicted"/>
<feature type="non-terminal residue" evidence="2">
    <location>
        <position position="175"/>
    </location>
</feature>
<keyword evidence="3" id="KW-1185">Reference proteome</keyword>
<feature type="region of interest" description="Disordered" evidence="1">
    <location>
        <begin position="1"/>
        <end position="33"/>
    </location>
</feature>
<gene>
    <name evidence="2" type="ORF">PENTCL1PPCAC_1247</name>
</gene>
<dbReference type="Proteomes" id="UP001432027">
    <property type="component" value="Unassembled WGS sequence"/>
</dbReference>
<dbReference type="EMBL" id="BTSX01000001">
    <property type="protein sequence ID" value="GMS79072.1"/>
    <property type="molecule type" value="Genomic_DNA"/>
</dbReference>
<organism evidence="2 3">
    <name type="scientific">Pristionchus entomophagus</name>
    <dbReference type="NCBI Taxonomy" id="358040"/>
    <lineage>
        <taxon>Eukaryota</taxon>
        <taxon>Metazoa</taxon>
        <taxon>Ecdysozoa</taxon>
        <taxon>Nematoda</taxon>
        <taxon>Chromadorea</taxon>
        <taxon>Rhabditida</taxon>
        <taxon>Rhabditina</taxon>
        <taxon>Diplogasteromorpha</taxon>
        <taxon>Diplogasteroidea</taxon>
        <taxon>Neodiplogasteridae</taxon>
        <taxon>Pristionchus</taxon>
    </lineage>
</organism>